<protein>
    <submittedName>
        <fullName evidence="1">Uncharacterized protein</fullName>
    </submittedName>
</protein>
<dbReference type="EMBL" id="UINC01015341">
    <property type="protein sequence ID" value="SVA64676.1"/>
    <property type="molecule type" value="Genomic_DNA"/>
</dbReference>
<reference evidence="1" key="1">
    <citation type="submission" date="2018-05" db="EMBL/GenBank/DDBJ databases">
        <authorList>
            <person name="Lanie J.A."/>
            <person name="Ng W.-L."/>
            <person name="Kazmierczak K.M."/>
            <person name="Andrzejewski T.M."/>
            <person name="Davidsen T.M."/>
            <person name="Wayne K.J."/>
            <person name="Tettelin H."/>
            <person name="Glass J.I."/>
            <person name="Rusch D."/>
            <person name="Podicherti R."/>
            <person name="Tsui H.-C.T."/>
            <person name="Winkler M.E."/>
        </authorList>
    </citation>
    <scope>NUCLEOTIDE SEQUENCE</scope>
</reference>
<dbReference type="AlphaFoldDB" id="A0A381XIU1"/>
<proteinExistence type="predicted"/>
<feature type="non-terminal residue" evidence="1">
    <location>
        <position position="1"/>
    </location>
</feature>
<gene>
    <name evidence="1" type="ORF">METZ01_LOCUS117530</name>
</gene>
<evidence type="ECO:0000313" key="1">
    <source>
        <dbReference type="EMBL" id="SVA64676.1"/>
    </source>
</evidence>
<organism evidence="1">
    <name type="scientific">marine metagenome</name>
    <dbReference type="NCBI Taxonomy" id="408172"/>
    <lineage>
        <taxon>unclassified sequences</taxon>
        <taxon>metagenomes</taxon>
        <taxon>ecological metagenomes</taxon>
    </lineage>
</organism>
<accession>A0A381XIU1</accession>
<feature type="non-terminal residue" evidence="1">
    <location>
        <position position="29"/>
    </location>
</feature>
<sequence length="29" mass="3244">DHGSTSSFTSCCAAEFDIAPTRRWRRIAT</sequence>
<name>A0A381XIU1_9ZZZZ</name>